<dbReference type="SUPFAM" id="SSF103473">
    <property type="entry name" value="MFS general substrate transporter"/>
    <property type="match status" value="1"/>
</dbReference>
<dbReference type="GO" id="GO:0016020">
    <property type="term" value="C:membrane"/>
    <property type="evidence" value="ECO:0007669"/>
    <property type="project" value="UniProtKB-SubCell"/>
</dbReference>
<keyword evidence="8" id="KW-1185">Reference proteome</keyword>
<evidence type="ECO:0000256" key="6">
    <source>
        <dbReference type="SAM" id="Phobius"/>
    </source>
</evidence>
<evidence type="ECO:0000256" key="1">
    <source>
        <dbReference type="ARBA" id="ARBA00004141"/>
    </source>
</evidence>
<feature type="transmembrane region" description="Helical" evidence="6">
    <location>
        <begin position="342"/>
        <end position="363"/>
    </location>
</feature>
<dbReference type="OrthoDB" id="196103at2759"/>
<dbReference type="InterPro" id="IPR051617">
    <property type="entry name" value="UNC-93-like_regulator"/>
</dbReference>
<keyword evidence="3 6" id="KW-1133">Transmembrane helix</keyword>
<feature type="transmembrane region" description="Helical" evidence="6">
    <location>
        <begin position="270"/>
        <end position="290"/>
    </location>
</feature>
<dbReference type="PANTHER" id="PTHR23294:SF59">
    <property type="entry name" value="UNC93-LIKE PROTEIN C922.05C"/>
    <property type="match status" value="1"/>
</dbReference>
<proteinExistence type="predicted"/>
<accession>A0A2T3BFA0</accession>
<feature type="transmembrane region" description="Helical" evidence="6">
    <location>
        <begin position="180"/>
        <end position="200"/>
    </location>
</feature>
<keyword evidence="2 6" id="KW-0812">Transmembrane</keyword>
<dbReference type="InParanoid" id="A0A2T3BFA0"/>
<dbReference type="InterPro" id="IPR036259">
    <property type="entry name" value="MFS_trans_sf"/>
</dbReference>
<feature type="transmembrane region" description="Helical" evidence="6">
    <location>
        <begin position="83"/>
        <end position="103"/>
    </location>
</feature>
<evidence type="ECO:0000256" key="5">
    <source>
        <dbReference type="SAM" id="MobiDB-lite"/>
    </source>
</evidence>
<dbReference type="AlphaFoldDB" id="A0A2T3BFA0"/>
<organism evidence="7 8">
    <name type="scientific">Amorphotheca resinae ATCC 22711</name>
    <dbReference type="NCBI Taxonomy" id="857342"/>
    <lineage>
        <taxon>Eukaryota</taxon>
        <taxon>Fungi</taxon>
        <taxon>Dikarya</taxon>
        <taxon>Ascomycota</taxon>
        <taxon>Pezizomycotina</taxon>
        <taxon>Leotiomycetes</taxon>
        <taxon>Helotiales</taxon>
        <taxon>Amorphothecaceae</taxon>
        <taxon>Amorphotheca</taxon>
    </lineage>
</organism>
<feature type="transmembrane region" description="Helical" evidence="6">
    <location>
        <begin position="146"/>
        <end position="168"/>
    </location>
</feature>
<evidence type="ECO:0000313" key="8">
    <source>
        <dbReference type="Proteomes" id="UP000241818"/>
    </source>
</evidence>
<dbReference type="RefSeq" id="XP_024725579.1">
    <property type="nucleotide sequence ID" value="XM_024869041.1"/>
</dbReference>
<dbReference type="GeneID" id="36577122"/>
<sequence>MKKAIKLPFLPELRLNSPYWQNVIIGILVGLSAGLYVALNLLGAGGGKPNSAQTVQIVNATLCSVWFFSASFGGSVLNTVGPAITGCLGVIGYMIYVGSLWYFDHTGKQGFPIFAGVAIGVSAGLIYVTMGYIAMSYSEEKDRGSYITMSINLQAMGSVVGGIIPLIINRHSTEAAGVPTAVYVVFIVLMGVGACMAFLLQPPQKIVRDDGTQVATVAPRGFIEELKANLEIFKDWKLLIMIPAFLPAECFLVYGGSVNAFHNDLRTRSLLSFIAVCLQIPCGYGLQKILDHKTWARRTRAFIGLAVVGIPLMGAWIWEIVRTRNYNRHDPPKNPTDWTDGNFVAIFFLFMLNWVASSLWQYIVMYFLGCFTNSPRKAANYAGVFRGFLGAGEAICFGVDSINVPYIKEAAVIFTFYATGVLIFIYLAAFHIKETKYFVEDDVVVPKHILEGHAHDGEAVEVGGESQGTSIEGEKKMPLPENAAEKSV</sequence>
<evidence type="ECO:0008006" key="9">
    <source>
        <dbReference type="Google" id="ProtNLM"/>
    </source>
</evidence>
<dbReference type="Pfam" id="PF05978">
    <property type="entry name" value="UNC-93"/>
    <property type="match status" value="1"/>
</dbReference>
<keyword evidence="4 6" id="KW-0472">Membrane</keyword>
<gene>
    <name evidence="7" type="ORF">M430DRAFT_63242</name>
</gene>
<evidence type="ECO:0000256" key="2">
    <source>
        <dbReference type="ARBA" id="ARBA00022692"/>
    </source>
</evidence>
<feature type="transmembrane region" description="Helical" evidence="6">
    <location>
        <begin position="410"/>
        <end position="429"/>
    </location>
</feature>
<protein>
    <recommendedName>
        <fullName evidence="9">Major facilitator superfamily (MFS) profile domain-containing protein</fullName>
    </recommendedName>
</protein>
<dbReference type="EMBL" id="KZ679006">
    <property type="protein sequence ID" value="PSS28054.1"/>
    <property type="molecule type" value="Genomic_DNA"/>
</dbReference>
<dbReference type="InterPro" id="IPR010291">
    <property type="entry name" value="Ion_channel_UNC-93"/>
</dbReference>
<dbReference type="Proteomes" id="UP000241818">
    <property type="component" value="Unassembled WGS sequence"/>
</dbReference>
<reference evidence="7 8" key="1">
    <citation type="journal article" date="2018" name="New Phytol.">
        <title>Comparative genomics and transcriptomics depict ericoid mycorrhizal fungi as versatile saprotrophs and plant mutualists.</title>
        <authorList>
            <person name="Martino E."/>
            <person name="Morin E."/>
            <person name="Grelet G.A."/>
            <person name="Kuo A."/>
            <person name="Kohler A."/>
            <person name="Daghino S."/>
            <person name="Barry K.W."/>
            <person name="Cichocki N."/>
            <person name="Clum A."/>
            <person name="Dockter R.B."/>
            <person name="Hainaut M."/>
            <person name="Kuo R.C."/>
            <person name="LaButti K."/>
            <person name="Lindahl B.D."/>
            <person name="Lindquist E.A."/>
            <person name="Lipzen A."/>
            <person name="Khouja H.R."/>
            <person name="Magnuson J."/>
            <person name="Murat C."/>
            <person name="Ohm R.A."/>
            <person name="Singer S.W."/>
            <person name="Spatafora J.W."/>
            <person name="Wang M."/>
            <person name="Veneault-Fourrey C."/>
            <person name="Henrissat B."/>
            <person name="Grigoriev I.V."/>
            <person name="Martin F.M."/>
            <person name="Perotto S."/>
        </authorList>
    </citation>
    <scope>NUCLEOTIDE SEQUENCE [LARGE SCALE GENOMIC DNA]</scope>
    <source>
        <strain evidence="7 8">ATCC 22711</strain>
    </source>
</reference>
<evidence type="ECO:0000256" key="4">
    <source>
        <dbReference type="ARBA" id="ARBA00023136"/>
    </source>
</evidence>
<feature type="transmembrane region" description="Helical" evidence="6">
    <location>
        <begin position="238"/>
        <end position="258"/>
    </location>
</feature>
<feature type="transmembrane region" description="Helical" evidence="6">
    <location>
        <begin position="110"/>
        <end position="134"/>
    </location>
</feature>
<name>A0A2T3BFA0_AMORE</name>
<feature type="transmembrane region" description="Helical" evidence="6">
    <location>
        <begin position="57"/>
        <end position="77"/>
    </location>
</feature>
<evidence type="ECO:0000313" key="7">
    <source>
        <dbReference type="EMBL" id="PSS28054.1"/>
    </source>
</evidence>
<dbReference type="PANTHER" id="PTHR23294">
    <property type="entry name" value="ET TRANSLATION PRODUCT-RELATED"/>
    <property type="match status" value="1"/>
</dbReference>
<feature type="region of interest" description="Disordered" evidence="5">
    <location>
        <begin position="461"/>
        <end position="488"/>
    </location>
</feature>
<comment type="subcellular location">
    <subcellularLocation>
        <location evidence="1">Membrane</location>
        <topology evidence="1">Multi-pass membrane protein</topology>
    </subcellularLocation>
</comment>
<evidence type="ECO:0000256" key="3">
    <source>
        <dbReference type="ARBA" id="ARBA00022989"/>
    </source>
</evidence>
<feature type="transmembrane region" description="Helical" evidence="6">
    <location>
        <begin position="20"/>
        <end position="45"/>
    </location>
</feature>
<feature type="compositionally biased region" description="Basic and acidic residues" evidence="5">
    <location>
        <begin position="472"/>
        <end position="488"/>
    </location>
</feature>
<feature type="transmembrane region" description="Helical" evidence="6">
    <location>
        <begin position="302"/>
        <end position="321"/>
    </location>
</feature>